<evidence type="ECO:0000313" key="2">
    <source>
        <dbReference type="Proteomes" id="UP000828390"/>
    </source>
</evidence>
<dbReference type="Proteomes" id="UP000828390">
    <property type="component" value="Unassembled WGS sequence"/>
</dbReference>
<reference evidence="1" key="2">
    <citation type="submission" date="2020-11" db="EMBL/GenBank/DDBJ databases">
        <authorList>
            <person name="McCartney M.A."/>
            <person name="Auch B."/>
            <person name="Kono T."/>
            <person name="Mallez S."/>
            <person name="Becker A."/>
            <person name="Gohl D.M."/>
            <person name="Silverstein K.A.T."/>
            <person name="Koren S."/>
            <person name="Bechman K.B."/>
            <person name="Herman A."/>
            <person name="Abrahante J.E."/>
            <person name="Garbe J."/>
        </authorList>
    </citation>
    <scope>NUCLEOTIDE SEQUENCE</scope>
    <source>
        <strain evidence="1">Duluth1</strain>
        <tissue evidence="1">Whole animal</tissue>
    </source>
</reference>
<organism evidence="1 2">
    <name type="scientific">Dreissena polymorpha</name>
    <name type="common">Zebra mussel</name>
    <name type="synonym">Mytilus polymorpha</name>
    <dbReference type="NCBI Taxonomy" id="45954"/>
    <lineage>
        <taxon>Eukaryota</taxon>
        <taxon>Metazoa</taxon>
        <taxon>Spiralia</taxon>
        <taxon>Lophotrochozoa</taxon>
        <taxon>Mollusca</taxon>
        <taxon>Bivalvia</taxon>
        <taxon>Autobranchia</taxon>
        <taxon>Heteroconchia</taxon>
        <taxon>Euheterodonta</taxon>
        <taxon>Imparidentia</taxon>
        <taxon>Neoheterodontei</taxon>
        <taxon>Myida</taxon>
        <taxon>Dreissenoidea</taxon>
        <taxon>Dreissenidae</taxon>
        <taxon>Dreissena</taxon>
    </lineage>
</organism>
<proteinExistence type="predicted"/>
<reference evidence="1" key="1">
    <citation type="journal article" date="2019" name="bioRxiv">
        <title>The Genome of the Zebra Mussel, Dreissena polymorpha: A Resource for Invasive Species Research.</title>
        <authorList>
            <person name="McCartney M.A."/>
            <person name="Auch B."/>
            <person name="Kono T."/>
            <person name="Mallez S."/>
            <person name="Zhang Y."/>
            <person name="Obille A."/>
            <person name="Becker A."/>
            <person name="Abrahante J.E."/>
            <person name="Garbe J."/>
            <person name="Badalamenti J.P."/>
            <person name="Herman A."/>
            <person name="Mangelson H."/>
            <person name="Liachko I."/>
            <person name="Sullivan S."/>
            <person name="Sone E.D."/>
            <person name="Koren S."/>
            <person name="Silverstein K.A.T."/>
            <person name="Beckman K.B."/>
            <person name="Gohl D.M."/>
        </authorList>
    </citation>
    <scope>NUCLEOTIDE SEQUENCE</scope>
    <source>
        <strain evidence="1">Duluth1</strain>
        <tissue evidence="1">Whole animal</tissue>
    </source>
</reference>
<dbReference type="AlphaFoldDB" id="A0A9D4IXV7"/>
<keyword evidence="2" id="KW-1185">Reference proteome</keyword>
<dbReference type="EMBL" id="JAIWYP010000007">
    <property type="protein sequence ID" value="KAH3792306.1"/>
    <property type="molecule type" value="Genomic_DNA"/>
</dbReference>
<comment type="caution">
    <text evidence="1">The sequence shown here is derived from an EMBL/GenBank/DDBJ whole genome shotgun (WGS) entry which is preliminary data.</text>
</comment>
<evidence type="ECO:0000313" key="1">
    <source>
        <dbReference type="EMBL" id="KAH3792306.1"/>
    </source>
</evidence>
<gene>
    <name evidence="1" type="ORF">DPMN_145800</name>
</gene>
<name>A0A9D4IXV7_DREPO</name>
<protein>
    <submittedName>
        <fullName evidence="1">Uncharacterized protein</fullName>
    </submittedName>
</protein>
<accession>A0A9D4IXV7</accession>
<sequence>MRRRRRGRHKRSTINEQIVADKEGALSITPGAFEGLPALQDFRGVLLSHVVW</sequence>